<evidence type="ECO:0000313" key="4">
    <source>
        <dbReference type="Proteomes" id="UP000294003"/>
    </source>
</evidence>
<reference evidence="3 4" key="1">
    <citation type="submission" date="2018-06" db="EMBL/GenBank/DDBJ databases">
        <title>Complete Genomes of Monosporascus.</title>
        <authorList>
            <person name="Robinson A.J."/>
            <person name="Natvig D.O."/>
        </authorList>
    </citation>
    <scope>NUCLEOTIDE SEQUENCE [LARGE SCALE GENOMIC DNA]</scope>
    <source>
        <strain evidence="3 4">CBS 609.92</strain>
    </source>
</reference>
<dbReference type="Pfam" id="PF25484">
    <property type="entry name" value="DUF7907"/>
    <property type="match status" value="1"/>
</dbReference>
<keyword evidence="4" id="KW-1185">Reference proteome</keyword>
<proteinExistence type="predicted"/>
<evidence type="ECO:0000259" key="2">
    <source>
        <dbReference type="Pfam" id="PF25484"/>
    </source>
</evidence>
<feature type="chain" id="PRO_5046013467" description="DUF7907 domain-containing protein" evidence="1">
    <location>
        <begin position="17"/>
        <end position="238"/>
    </location>
</feature>
<keyword evidence="1" id="KW-0732">Signal</keyword>
<comment type="caution">
    <text evidence="3">The sequence shown here is derived from an EMBL/GenBank/DDBJ whole genome shotgun (WGS) entry which is preliminary data.</text>
</comment>
<organism evidence="3 4">
    <name type="scientific">Monosporascus cannonballus</name>
    <dbReference type="NCBI Taxonomy" id="155416"/>
    <lineage>
        <taxon>Eukaryota</taxon>
        <taxon>Fungi</taxon>
        <taxon>Dikarya</taxon>
        <taxon>Ascomycota</taxon>
        <taxon>Pezizomycotina</taxon>
        <taxon>Sordariomycetes</taxon>
        <taxon>Xylariomycetidae</taxon>
        <taxon>Xylariales</taxon>
        <taxon>Xylariales incertae sedis</taxon>
        <taxon>Monosporascus</taxon>
    </lineage>
</organism>
<evidence type="ECO:0000256" key="1">
    <source>
        <dbReference type="SAM" id="SignalP"/>
    </source>
</evidence>
<dbReference type="Proteomes" id="UP000294003">
    <property type="component" value="Unassembled WGS sequence"/>
</dbReference>
<evidence type="ECO:0000313" key="3">
    <source>
        <dbReference type="EMBL" id="RYO85735.1"/>
    </source>
</evidence>
<protein>
    <recommendedName>
        <fullName evidence="2">DUF7907 domain-containing protein</fullName>
    </recommendedName>
</protein>
<feature type="signal peptide" evidence="1">
    <location>
        <begin position="1"/>
        <end position="16"/>
    </location>
</feature>
<accession>A0ABY0H727</accession>
<gene>
    <name evidence="3" type="ORF">DL762_005056</name>
</gene>
<dbReference type="InterPro" id="IPR057229">
    <property type="entry name" value="DUF7907"/>
</dbReference>
<sequence>MLSKTLSLALAGAVSAVPLSSRQVPNYPIPSTSLGFRLVANVTDPAKDLKPSVNGQYFNAIHTGAGKNDAVLEADGGRVFYLNGTASEIRYNQGHVLADGGLYSWGIYVQSEDEIGREGKHEVTVNVGSGTQGVGLTRHPEPYSYLLWPAAGTFAACDQFEPYYQKNYTTIRFAYDKWNDETALPERDIPDGCVAIRLIPECATLEALPEGSEASHEFAQPARCYDDVSAIDWTQYGP</sequence>
<feature type="domain" description="DUF7907" evidence="2">
    <location>
        <begin position="34"/>
        <end position="202"/>
    </location>
</feature>
<name>A0ABY0H727_9PEZI</name>
<dbReference type="EMBL" id="QJNS01000129">
    <property type="protein sequence ID" value="RYO85735.1"/>
    <property type="molecule type" value="Genomic_DNA"/>
</dbReference>